<name>A0A6J7U7Y5_9ZZZZ</name>
<proteinExistence type="predicted"/>
<dbReference type="AlphaFoldDB" id="A0A6J7U7Y5"/>
<reference evidence="1" key="1">
    <citation type="submission" date="2020-05" db="EMBL/GenBank/DDBJ databases">
        <authorList>
            <person name="Chiriac C."/>
            <person name="Salcher M."/>
            <person name="Ghai R."/>
            <person name="Kavagutti S V."/>
        </authorList>
    </citation>
    <scope>NUCLEOTIDE SEQUENCE</scope>
</reference>
<dbReference type="Pfam" id="PF18986">
    <property type="entry name" value="DUF5719"/>
    <property type="match status" value="1"/>
</dbReference>
<evidence type="ECO:0000313" key="1">
    <source>
        <dbReference type="EMBL" id="CAB5060308.1"/>
    </source>
</evidence>
<accession>A0A6J7U7Y5</accession>
<dbReference type="InterPro" id="IPR043777">
    <property type="entry name" value="DUF5719"/>
</dbReference>
<sequence>MKLKPLNLSSIQFKFRWNVFVFPLILLLLLLLSYYAPTRTQQVKLTTSYPATVCPAIGNKISSIAALTNSKIGRRSIDGRSKNLSSGKSSVIALVNDALLVEGNSGTALTFANSGWKSVVPCSVSNGEQWFVGGSGALTSKSILYIVNSGFSESIVDIEIYTPNGQLEPKNIAVAQNSTKKISIDSLVPGEEMIVIAVKTKAGRVSSYLFDERKKGLKSLGADFVAPVATASKQVTVAGISGLTDKLISQNNSVSHTLRLLIPGSIDANVDVTINSNDGNFIPEGLSQFDVKSQKVINIPLTFAPINQPFSIIIDSDQPILASVLTELTFGKSKEIAWATGADELHKWSINLTGSRPTLTFSGDKINVQISASGVNGKKIEQKVSGSDFVVWRAPVGLNRLQVTAKNKGISGGVIFMPEVGSIGSSTIPMNNGANLETAAEPVSDAGVISRG</sequence>
<protein>
    <submittedName>
        <fullName evidence="1">Unannotated protein</fullName>
    </submittedName>
</protein>
<organism evidence="1">
    <name type="scientific">freshwater metagenome</name>
    <dbReference type="NCBI Taxonomy" id="449393"/>
    <lineage>
        <taxon>unclassified sequences</taxon>
        <taxon>metagenomes</taxon>
        <taxon>ecological metagenomes</taxon>
    </lineage>
</organism>
<gene>
    <name evidence="1" type="ORF">UFOPK4358_00250</name>
</gene>
<dbReference type="EMBL" id="CAFBQQ010000017">
    <property type="protein sequence ID" value="CAB5060308.1"/>
    <property type="molecule type" value="Genomic_DNA"/>
</dbReference>